<dbReference type="Proteomes" id="UP000324897">
    <property type="component" value="Unassembled WGS sequence"/>
</dbReference>
<dbReference type="InterPro" id="IPR033121">
    <property type="entry name" value="PEPTIDASE_A1"/>
</dbReference>
<evidence type="ECO:0000259" key="4">
    <source>
        <dbReference type="PROSITE" id="PS51767"/>
    </source>
</evidence>
<feature type="non-terminal residue" evidence="5">
    <location>
        <position position="1"/>
    </location>
</feature>
<comment type="similarity">
    <text evidence="1">Belongs to the peptidase A1 family.</text>
</comment>
<feature type="domain" description="Peptidase A1" evidence="4">
    <location>
        <begin position="483"/>
        <end position="827"/>
    </location>
</feature>
<dbReference type="AlphaFoldDB" id="A0A5J9UHJ1"/>
<evidence type="ECO:0000256" key="1">
    <source>
        <dbReference type="ARBA" id="ARBA00007447"/>
    </source>
</evidence>
<keyword evidence="6" id="KW-1185">Reference proteome</keyword>
<evidence type="ECO:0000313" key="5">
    <source>
        <dbReference type="EMBL" id="TVU22976.1"/>
    </source>
</evidence>
<evidence type="ECO:0000256" key="3">
    <source>
        <dbReference type="ARBA" id="ARBA00022801"/>
    </source>
</evidence>
<name>A0A5J9UHJ1_9POAL</name>
<keyword evidence="3" id="KW-0378">Hydrolase</keyword>
<dbReference type="GO" id="GO:0005576">
    <property type="term" value="C:extracellular region"/>
    <property type="evidence" value="ECO:0007669"/>
    <property type="project" value="TreeGrafter"/>
</dbReference>
<dbReference type="PROSITE" id="PS51767">
    <property type="entry name" value="PEPTIDASE_A1"/>
    <property type="match status" value="1"/>
</dbReference>
<reference evidence="5 6" key="1">
    <citation type="journal article" date="2019" name="Sci. Rep.">
        <title>A high-quality genome of Eragrostis curvula grass provides insights into Poaceae evolution and supports new strategies to enhance forage quality.</title>
        <authorList>
            <person name="Carballo J."/>
            <person name="Santos B.A.C.M."/>
            <person name="Zappacosta D."/>
            <person name="Garbus I."/>
            <person name="Selva J.P."/>
            <person name="Gallo C.A."/>
            <person name="Diaz A."/>
            <person name="Albertini E."/>
            <person name="Caccamo M."/>
            <person name="Echenique V."/>
        </authorList>
    </citation>
    <scope>NUCLEOTIDE SEQUENCE [LARGE SCALE GENOMIC DNA]</scope>
    <source>
        <strain evidence="6">cv. Victoria</strain>
        <tissue evidence="5">Leaf</tissue>
    </source>
</reference>
<proteinExistence type="inferred from homology"/>
<gene>
    <name evidence="5" type="ORF">EJB05_32700</name>
</gene>
<keyword evidence="2" id="KW-0645">Protease</keyword>
<dbReference type="SUPFAM" id="SSF50630">
    <property type="entry name" value="Acid proteases"/>
    <property type="match status" value="2"/>
</dbReference>
<dbReference type="InterPro" id="IPR051708">
    <property type="entry name" value="Plant_Aspart_Prot_A1"/>
</dbReference>
<organism evidence="5 6">
    <name type="scientific">Eragrostis curvula</name>
    <name type="common">weeping love grass</name>
    <dbReference type="NCBI Taxonomy" id="38414"/>
    <lineage>
        <taxon>Eukaryota</taxon>
        <taxon>Viridiplantae</taxon>
        <taxon>Streptophyta</taxon>
        <taxon>Embryophyta</taxon>
        <taxon>Tracheophyta</taxon>
        <taxon>Spermatophyta</taxon>
        <taxon>Magnoliopsida</taxon>
        <taxon>Liliopsida</taxon>
        <taxon>Poales</taxon>
        <taxon>Poaceae</taxon>
        <taxon>PACMAD clade</taxon>
        <taxon>Chloridoideae</taxon>
        <taxon>Eragrostideae</taxon>
        <taxon>Eragrostidinae</taxon>
        <taxon>Eragrostis</taxon>
    </lineage>
</organism>
<dbReference type="OrthoDB" id="1072226at2759"/>
<protein>
    <recommendedName>
        <fullName evidence="4">Peptidase A1 domain-containing protein</fullName>
    </recommendedName>
</protein>
<evidence type="ECO:0000313" key="6">
    <source>
        <dbReference type="Proteomes" id="UP000324897"/>
    </source>
</evidence>
<dbReference type="InterPro" id="IPR032799">
    <property type="entry name" value="TAXi_C"/>
</dbReference>
<dbReference type="Gene3D" id="2.40.70.10">
    <property type="entry name" value="Acid Proteases"/>
    <property type="match status" value="4"/>
</dbReference>
<dbReference type="EMBL" id="RWGY01000026">
    <property type="protein sequence ID" value="TVU22976.1"/>
    <property type="molecule type" value="Genomic_DNA"/>
</dbReference>
<dbReference type="Pfam" id="PF14543">
    <property type="entry name" value="TAXi_N"/>
    <property type="match status" value="2"/>
</dbReference>
<dbReference type="PANTHER" id="PTHR47967:SF117">
    <property type="entry name" value="PEPTIDASE A1 DOMAIN-CONTAINING PROTEIN"/>
    <property type="match status" value="1"/>
</dbReference>
<evidence type="ECO:0000256" key="2">
    <source>
        <dbReference type="ARBA" id="ARBA00022670"/>
    </source>
</evidence>
<dbReference type="GO" id="GO:0008233">
    <property type="term" value="F:peptidase activity"/>
    <property type="evidence" value="ECO:0007669"/>
    <property type="project" value="UniProtKB-KW"/>
</dbReference>
<dbReference type="PANTHER" id="PTHR47967">
    <property type="entry name" value="OS07G0603500 PROTEIN-RELATED"/>
    <property type="match status" value="1"/>
</dbReference>
<dbReference type="GO" id="GO:0006508">
    <property type="term" value="P:proteolysis"/>
    <property type="evidence" value="ECO:0007669"/>
    <property type="project" value="UniProtKB-KW"/>
</dbReference>
<accession>A0A5J9UHJ1</accession>
<dbReference type="InterPro" id="IPR021109">
    <property type="entry name" value="Peptidase_aspartic_dom_sf"/>
</dbReference>
<sequence>MVYAYEYYGRGGSQTKSLAKTTITVKMKLTASLAIITTLLTHHLSLMVTSIANHTTMPHTSSIGFSSNCSPITRVLTTPSIMIRKLSSSITNVTTHHPEIFHPVHLLPNYEASVSVGTGSGLHHYFLKIDATSSLTWLQCKPCAPKAKQLSPIFDPTESPTFRIVASTHPVCQHPYDPAGNQCAFHLTGPRGMSVHGFLALDRFKDKEIHDGFLFGCSHSTENFESEGRYAGVFGMGRMEGSLIMQAVAQGLTQFSYCLLGGSNTKRRGLLTFGTDVTHNLKSRTTRILPALYAHESEYYVSLVGISLGEHKLDKIHPEMFARYKHGQGGCVVDLGTPLTVMVEEAYHIVEDAIWSDLQHHQAERVNRHGFGFIENLTHHTEGYTTTITMKMKLTASLAIITTLLTHHLSLMVTSIANHTIMPHTNSIGFSLKLFPNHEGPDHTIHHDSDGFLHFQRKLSSSVTNVTTLHSETFHPMHLPQLYEASVIVGTGRGLHHYVLKIDAMSSLTWLQCKPCAPNAKQLYPIFEPTESPTFRNAASTHPICKQPYEPTGNQCAFHLFGPRQMSVHGFLALDRFIKDDTELHKVFLFGCSHSTENFESEGRYAGVFGMGRMEGSLVMQAVTQGLTQFSYCLFGGSNTKRQGLLSFGTDIPQNPNFRTTSILPALYTDESEYYVSLIGISLGEHKLDKIHPDMFARHMHGQGGCVVDLGTPLTVMVEEAYHIVEDAIWSDLQHHQAEQVNHRGFGLCVRATEAIMSHLQPLSLHFSEEGAVLVLSPKQLFLMMDEEHRQIMCLAMTPGQRTIIGAFQQVDTRFIYDLKDSKLSFAPESCIQDTFEVV</sequence>
<dbReference type="Gramene" id="TVU22976">
    <property type="protein sequence ID" value="TVU22976"/>
    <property type="gene ID" value="EJB05_32700"/>
</dbReference>
<dbReference type="InterPro" id="IPR032861">
    <property type="entry name" value="TAXi_N"/>
</dbReference>
<dbReference type="Pfam" id="PF14541">
    <property type="entry name" value="TAXi_C"/>
    <property type="match status" value="2"/>
</dbReference>
<comment type="caution">
    <text evidence="5">The sequence shown here is derived from an EMBL/GenBank/DDBJ whole genome shotgun (WGS) entry which is preliminary data.</text>
</comment>